<evidence type="ECO:0000259" key="17">
    <source>
        <dbReference type="PROSITE" id="PS51198"/>
    </source>
</evidence>
<evidence type="ECO:0000256" key="12">
    <source>
        <dbReference type="ARBA" id="ARBA00034617"/>
    </source>
</evidence>
<keyword evidence="9" id="KW-0238">DNA-binding</keyword>
<dbReference type="GO" id="GO:0003677">
    <property type="term" value="F:DNA binding"/>
    <property type="evidence" value="ECO:0007669"/>
    <property type="project" value="UniProtKB-KW"/>
</dbReference>
<name>A0A1F7J8H5_9BACT</name>
<dbReference type="CDD" id="cd17932">
    <property type="entry name" value="DEXQc_UvrD"/>
    <property type="match status" value="1"/>
</dbReference>
<accession>A0A1F7J8H5</accession>
<dbReference type="PROSITE" id="PS51217">
    <property type="entry name" value="UVRD_HELICASE_CTER"/>
    <property type="match status" value="1"/>
</dbReference>
<sequence length="980" mass="113624">MTLTDSARLNDNQKKAVEYNSGPLLIVAGAGTGKTLTLVEKIKYLIHQKLARPEEILCLTFTQKAASEMEQRVDQTMPYGYFQMWISTFHAFADEILKEEVAQIGLNPGYSLLSQSESILYLRKRLFQFDLQYFRPLGNPDKFIASLITHFGRLKDEDVSPQEYRRFAQKQLKNKDVPQEEKEKWNELARAYELYQEIKIKEGYFDFSDLIYYLVQLYRLRPNVLKQHRQKFAYLLVDEFQDTNIAQYQLIKLLCPQKQSPQLTVVGDDSQAIYKFRGASISNILTFMKDYPQSKQITLNQNYRSNQTILDSAYRLIKHNDPDTLEAKLKISKQLTASKPDVKKALTFQLTHSLEQEADYVAEEILKLKNQGQFKFTDVAILVRANNHANAFINALSRLGIPYQFLGPGMLFKQSEIKDLIAYLKLLRDLEDSVCCFRVFSMEIFCLDAWDINLLLSFAKKIHLGLLQATEIYLSFFHQDWARPEYQAYQKYLPLLKEDTRNKLIPLVTSIKKHLHLSKTYTAGQLLFLFLEDSGYLKKIANIASVKEEKIALNITKFFNKLKERENQQKDATLPSVVDYLDMSIELGESPQGEDNGAALGNAVNILTVHAAKGLEFPVVFLVNLTQGRFPSTQKKESIPIPGELIKELLPQGDYHLQEERRLFYVGMTRGRDRVYLTTSRFYGEGRRERRISPFVEESVGKEVVQNVRQLKQEEASQLSIFDFKKMIVEEKKDTLSIKNFSYSQLESFKLCPLQYKYHYLLKIPTQPTAAASFGESIHKTLQKFYQTYLDDPKADLPTMLKIFQQLWIPLGYSSPTHQEKMKKEGQKMLIGFYNKFHQPPISIMGLEKLFKIQIENDIYLTGKIDRIDAGQNGQIEIVDYKTGKQPEDKELKKSLQLSIYALAATDWGLYNKKVNDVKLTFYYLQNLEKKSIKRTKEELEQVREGIINNAKKIKASSFEPQVGPWCNFCPFRMICEAWQ</sequence>
<keyword evidence="2" id="KW-0540">Nuclease</keyword>
<evidence type="ECO:0000256" key="15">
    <source>
        <dbReference type="PROSITE-ProRule" id="PRU00560"/>
    </source>
</evidence>
<dbReference type="Gene3D" id="1.10.10.160">
    <property type="match status" value="1"/>
</dbReference>
<dbReference type="GO" id="GO:0004527">
    <property type="term" value="F:exonuclease activity"/>
    <property type="evidence" value="ECO:0007669"/>
    <property type="project" value="UniProtKB-KW"/>
</dbReference>
<comment type="catalytic activity">
    <reaction evidence="14">
        <text>ATP + H2O = ADP + phosphate + H(+)</text>
        <dbReference type="Rhea" id="RHEA:13065"/>
        <dbReference type="ChEBI" id="CHEBI:15377"/>
        <dbReference type="ChEBI" id="CHEBI:15378"/>
        <dbReference type="ChEBI" id="CHEBI:30616"/>
        <dbReference type="ChEBI" id="CHEBI:43474"/>
        <dbReference type="ChEBI" id="CHEBI:456216"/>
        <dbReference type="EC" id="5.6.2.4"/>
    </reaction>
</comment>
<gene>
    <name evidence="19" type="ORF">A2966_00860</name>
</gene>
<evidence type="ECO:0000256" key="3">
    <source>
        <dbReference type="ARBA" id="ARBA00022741"/>
    </source>
</evidence>
<dbReference type="GO" id="GO:0005524">
    <property type="term" value="F:ATP binding"/>
    <property type="evidence" value="ECO:0007669"/>
    <property type="project" value="UniProtKB-UniRule"/>
</dbReference>
<feature type="domain" description="UvrD-like helicase C-terminal" evidence="18">
    <location>
        <begin position="307"/>
        <end position="614"/>
    </location>
</feature>
<dbReference type="InterPro" id="IPR014017">
    <property type="entry name" value="DNA_helicase_UvrD-like_C"/>
</dbReference>
<keyword evidence="7" id="KW-0269">Exonuclease</keyword>
<keyword evidence="3 15" id="KW-0547">Nucleotide-binding</keyword>
<dbReference type="SUPFAM" id="SSF52540">
    <property type="entry name" value="P-loop containing nucleoside triphosphate hydrolases"/>
    <property type="match status" value="1"/>
</dbReference>
<dbReference type="Pfam" id="PF13361">
    <property type="entry name" value="UvrD_C"/>
    <property type="match status" value="1"/>
</dbReference>
<evidence type="ECO:0000256" key="10">
    <source>
        <dbReference type="ARBA" id="ARBA00023204"/>
    </source>
</evidence>
<dbReference type="InterPro" id="IPR000212">
    <property type="entry name" value="DNA_helicase_UvrD/REP"/>
</dbReference>
<evidence type="ECO:0000259" key="18">
    <source>
        <dbReference type="PROSITE" id="PS51217"/>
    </source>
</evidence>
<evidence type="ECO:0000256" key="16">
    <source>
        <dbReference type="SAM" id="Coils"/>
    </source>
</evidence>
<dbReference type="InterPro" id="IPR011604">
    <property type="entry name" value="PDDEXK-like_dom_sf"/>
</dbReference>
<comment type="catalytic activity">
    <reaction evidence="12">
        <text>Couples ATP hydrolysis with the unwinding of duplex DNA by translocating in the 3'-5' direction.</text>
        <dbReference type="EC" id="5.6.2.4"/>
    </reaction>
</comment>
<evidence type="ECO:0000313" key="19">
    <source>
        <dbReference type="EMBL" id="OGK51914.1"/>
    </source>
</evidence>
<dbReference type="Gene3D" id="3.40.50.300">
    <property type="entry name" value="P-loop containing nucleotide triphosphate hydrolases"/>
    <property type="match status" value="2"/>
</dbReference>
<dbReference type="InterPro" id="IPR013986">
    <property type="entry name" value="DExx_box_DNA_helicase_dom_sf"/>
</dbReference>
<comment type="similarity">
    <text evidence="1">Belongs to the helicase family. UvrD subfamily.</text>
</comment>
<keyword evidence="8 15" id="KW-0067">ATP-binding</keyword>
<evidence type="ECO:0000256" key="4">
    <source>
        <dbReference type="ARBA" id="ARBA00022763"/>
    </source>
</evidence>
<reference evidence="19 20" key="1">
    <citation type="journal article" date="2016" name="Nat. Commun.">
        <title>Thousands of microbial genomes shed light on interconnected biogeochemical processes in an aquifer system.</title>
        <authorList>
            <person name="Anantharaman K."/>
            <person name="Brown C.T."/>
            <person name="Hug L.A."/>
            <person name="Sharon I."/>
            <person name="Castelle C.J."/>
            <person name="Probst A.J."/>
            <person name="Thomas B.C."/>
            <person name="Singh A."/>
            <person name="Wilkins M.J."/>
            <person name="Karaoz U."/>
            <person name="Brodie E.L."/>
            <person name="Williams K.H."/>
            <person name="Hubbard S.S."/>
            <person name="Banfield J.F."/>
        </authorList>
    </citation>
    <scope>NUCLEOTIDE SEQUENCE [LARGE SCALE GENOMIC DNA]</scope>
</reference>
<dbReference type="Gene3D" id="1.10.486.10">
    <property type="entry name" value="PCRA, domain 4"/>
    <property type="match status" value="1"/>
</dbReference>
<dbReference type="GO" id="GO:0005829">
    <property type="term" value="C:cytosol"/>
    <property type="evidence" value="ECO:0007669"/>
    <property type="project" value="TreeGrafter"/>
</dbReference>
<dbReference type="Proteomes" id="UP000176480">
    <property type="component" value="Unassembled WGS sequence"/>
</dbReference>
<keyword evidence="6 15" id="KW-0347">Helicase</keyword>
<evidence type="ECO:0000256" key="11">
    <source>
        <dbReference type="ARBA" id="ARBA00023235"/>
    </source>
</evidence>
<feature type="binding site" evidence="15">
    <location>
        <begin position="28"/>
        <end position="35"/>
    </location>
    <ligand>
        <name>ATP</name>
        <dbReference type="ChEBI" id="CHEBI:30616"/>
    </ligand>
</feature>
<dbReference type="Pfam" id="PF12705">
    <property type="entry name" value="PDDEXK_1"/>
    <property type="match status" value="1"/>
</dbReference>
<dbReference type="PANTHER" id="PTHR11070:SF55">
    <property type="entry name" value="DNA 3'-5' HELICASE"/>
    <property type="match status" value="1"/>
</dbReference>
<proteinExistence type="inferred from homology"/>
<organism evidence="19 20">
    <name type="scientific">Candidatus Roizmanbacteria bacterium RIFCSPLOWO2_01_FULL_41_22</name>
    <dbReference type="NCBI Taxonomy" id="1802067"/>
    <lineage>
        <taxon>Bacteria</taxon>
        <taxon>Candidatus Roizmaniibacteriota</taxon>
    </lineage>
</organism>
<dbReference type="GO" id="GO:0000725">
    <property type="term" value="P:recombinational repair"/>
    <property type="evidence" value="ECO:0007669"/>
    <property type="project" value="TreeGrafter"/>
</dbReference>
<feature type="coiled-coil region" evidence="16">
    <location>
        <begin position="930"/>
        <end position="957"/>
    </location>
</feature>
<comment type="caution">
    <text evidence="19">The sequence shown here is derived from an EMBL/GenBank/DDBJ whole genome shotgun (WGS) entry which is preliminary data.</text>
</comment>
<dbReference type="InterPro" id="IPR038726">
    <property type="entry name" value="PDDEXK_AddAB-type"/>
</dbReference>
<evidence type="ECO:0000256" key="6">
    <source>
        <dbReference type="ARBA" id="ARBA00022806"/>
    </source>
</evidence>
<evidence type="ECO:0000256" key="1">
    <source>
        <dbReference type="ARBA" id="ARBA00009922"/>
    </source>
</evidence>
<keyword evidence="4" id="KW-0227">DNA damage</keyword>
<dbReference type="SUPFAM" id="SSF52980">
    <property type="entry name" value="Restriction endonuclease-like"/>
    <property type="match status" value="1"/>
</dbReference>
<evidence type="ECO:0000256" key="2">
    <source>
        <dbReference type="ARBA" id="ARBA00022722"/>
    </source>
</evidence>
<keyword evidence="5 15" id="KW-0378">Hydrolase</keyword>
<dbReference type="AlphaFoldDB" id="A0A1F7J8H5"/>
<evidence type="ECO:0000256" key="7">
    <source>
        <dbReference type="ARBA" id="ARBA00022839"/>
    </source>
</evidence>
<keyword evidence="10" id="KW-0234">DNA repair</keyword>
<evidence type="ECO:0000256" key="5">
    <source>
        <dbReference type="ARBA" id="ARBA00022801"/>
    </source>
</evidence>
<protein>
    <recommendedName>
        <fullName evidence="13">DNA 3'-5' helicase</fullName>
        <ecNumber evidence="13">5.6.2.4</ecNumber>
    </recommendedName>
</protein>
<dbReference type="GO" id="GO:0033202">
    <property type="term" value="C:DNA helicase complex"/>
    <property type="evidence" value="ECO:0007669"/>
    <property type="project" value="TreeGrafter"/>
</dbReference>
<dbReference type="EC" id="5.6.2.4" evidence="13"/>
<evidence type="ECO:0000256" key="14">
    <source>
        <dbReference type="ARBA" id="ARBA00048988"/>
    </source>
</evidence>
<evidence type="ECO:0000313" key="20">
    <source>
        <dbReference type="Proteomes" id="UP000176480"/>
    </source>
</evidence>
<keyword evidence="16" id="KW-0175">Coiled coil</keyword>
<evidence type="ECO:0000256" key="13">
    <source>
        <dbReference type="ARBA" id="ARBA00034808"/>
    </source>
</evidence>
<evidence type="ECO:0000256" key="8">
    <source>
        <dbReference type="ARBA" id="ARBA00022840"/>
    </source>
</evidence>
<dbReference type="PANTHER" id="PTHR11070">
    <property type="entry name" value="UVRD / RECB / PCRA DNA HELICASE FAMILY MEMBER"/>
    <property type="match status" value="1"/>
</dbReference>
<dbReference type="InterPro" id="IPR014016">
    <property type="entry name" value="UvrD-like_ATP-bd"/>
</dbReference>
<dbReference type="EMBL" id="MGAR01000018">
    <property type="protein sequence ID" value="OGK51914.1"/>
    <property type="molecule type" value="Genomic_DNA"/>
</dbReference>
<dbReference type="STRING" id="1802067.A2966_00860"/>
<evidence type="ECO:0000256" key="9">
    <source>
        <dbReference type="ARBA" id="ARBA00023125"/>
    </source>
</evidence>
<dbReference type="Gene3D" id="3.90.320.10">
    <property type="match status" value="1"/>
</dbReference>
<dbReference type="GO" id="GO:0043138">
    <property type="term" value="F:3'-5' DNA helicase activity"/>
    <property type="evidence" value="ECO:0007669"/>
    <property type="project" value="UniProtKB-EC"/>
</dbReference>
<dbReference type="InterPro" id="IPR011335">
    <property type="entry name" value="Restrct_endonuc-II-like"/>
</dbReference>
<dbReference type="Pfam" id="PF00580">
    <property type="entry name" value="UvrD-helicase"/>
    <property type="match status" value="1"/>
</dbReference>
<feature type="domain" description="UvrD-like helicase ATP-binding" evidence="17">
    <location>
        <begin position="7"/>
        <end position="306"/>
    </location>
</feature>
<keyword evidence="11" id="KW-0413">Isomerase</keyword>
<dbReference type="PROSITE" id="PS51198">
    <property type="entry name" value="UVRD_HELICASE_ATP_BIND"/>
    <property type="match status" value="1"/>
</dbReference>
<dbReference type="InterPro" id="IPR027417">
    <property type="entry name" value="P-loop_NTPase"/>
</dbReference>